<proteinExistence type="predicted"/>
<dbReference type="AlphaFoldDB" id="A0ABD1UW99"/>
<reference evidence="2" key="2">
    <citation type="submission" date="2024-07" db="EMBL/GenBank/DDBJ databases">
        <title>Two chromosome-level genome assemblies of Korean endemic species Abeliophyllum distichum and Forsythia ovata (Oleaceae).</title>
        <authorList>
            <person name="Mun J.H."/>
        </authorList>
    </citation>
    <scope>NUCLEOTIDE SEQUENCE</scope>
    <source>
        <strain evidence="2">KNKB202402200001</strain>
        <tissue evidence="2">Leaf</tissue>
    </source>
</reference>
<dbReference type="Proteomes" id="UP001604277">
    <property type="component" value="Unassembled WGS sequence"/>
</dbReference>
<evidence type="ECO:0000313" key="2">
    <source>
        <dbReference type="EMBL" id="KAL2528678.1"/>
    </source>
</evidence>
<sequence>MAPTRAVIEECVLPAPLPSSECMPQVQNPIYGFYNPLPLPQNLNLFLVTPIEAKNKKKNLERNTNKSLWIAAEVPPIVSLALELLVLVLGVVGEAAVVTI</sequence>
<keyword evidence="3" id="KW-1185">Reference proteome</keyword>
<evidence type="ECO:0000313" key="1">
    <source>
        <dbReference type="EMBL" id="KAL2528611.1"/>
    </source>
</evidence>
<comment type="caution">
    <text evidence="2">The sequence shown here is derived from an EMBL/GenBank/DDBJ whole genome shotgun (WGS) entry which is preliminary data.</text>
</comment>
<reference evidence="3" key="1">
    <citation type="submission" date="2024-07" db="EMBL/GenBank/DDBJ databases">
        <title>Two chromosome-level genome assemblies of Korean endemic species Abeliophyllum distichum and Forsythia ovata (Oleaceae).</title>
        <authorList>
            <person name="Jang H."/>
        </authorList>
    </citation>
    <scope>NUCLEOTIDE SEQUENCE [LARGE SCALE GENOMIC DNA]</scope>
</reference>
<name>A0ABD1UW99_9LAMI</name>
<evidence type="ECO:0000313" key="3">
    <source>
        <dbReference type="Proteomes" id="UP001604277"/>
    </source>
</evidence>
<organism evidence="2 3">
    <name type="scientific">Forsythia ovata</name>
    <dbReference type="NCBI Taxonomy" id="205694"/>
    <lineage>
        <taxon>Eukaryota</taxon>
        <taxon>Viridiplantae</taxon>
        <taxon>Streptophyta</taxon>
        <taxon>Embryophyta</taxon>
        <taxon>Tracheophyta</taxon>
        <taxon>Spermatophyta</taxon>
        <taxon>Magnoliopsida</taxon>
        <taxon>eudicotyledons</taxon>
        <taxon>Gunneridae</taxon>
        <taxon>Pentapetalae</taxon>
        <taxon>asterids</taxon>
        <taxon>lamiids</taxon>
        <taxon>Lamiales</taxon>
        <taxon>Oleaceae</taxon>
        <taxon>Forsythieae</taxon>
        <taxon>Forsythia</taxon>
    </lineage>
</organism>
<dbReference type="EMBL" id="JBFOLJ010000006">
    <property type="protein sequence ID" value="KAL2528611.1"/>
    <property type="molecule type" value="Genomic_DNA"/>
</dbReference>
<dbReference type="EMBL" id="JBFOLJ010000006">
    <property type="protein sequence ID" value="KAL2528678.1"/>
    <property type="molecule type" value="Genomic_DNA"/>
</dbReference>
<protein>
    <submittedName>
        <fullName evidence="2">Uncharacterized protein</fullName>
    </submittedName>
</protein>
<gene>
    <name evidence="1" type="ORF">Fot_21212</name>
    <name evidence="2" type="ORF">Fot_21279</name>
</gene>
<accession>A0ABD1UW99</accession>